<dbReference type="AlphaFoldDB" id="A0A1X6YDA2"/>
<sequence length="338" mass="36676">MTHESRSRRPARPAGRFALAALAALGLQAGAAQAQEVLKAVSAFPVPMFWTQDFLHFVDEVNETGEGVVQIQMMGGPEVFPPTQQVDALERGIVDIQYGPSTYHLGSAPEIDALVGSNVTPEVAREGGGFDLMQDILLERLGVRLMALGQSGLQFHIWSVDEPTVGEDGSVDMNGARLRSQPIYQGFFESLGAVPVSAPVPEVYTGLERGTFDGIGWPIAGVTDMSWDKYLKYRIDPGFFNTDLVIFMNPESYEGLSDEAREIIDAAALNYELTSRDRLASVTAETDAAVREGGIEVITLEGEAAQAYLDGAYGSAWARLEASDSAHYDALRDAFYQE</sequence>
<dbReference type="NCBIfam" id="NF037995">
    <property type="entry name" value="TRAP_S1"/>
    <property type="match status" value="1"/>
</dbReference>
<evidence type="ECO:0000313" key="5">
    <source>
        <dbReference type="EMBL" id="SLN17859.1"/>
    </source>
</evidence>
<evidence type="ECO:0000256" key="1">
    <source>
        <dbReference type="ARBA" id="ARBA00004418"/>
    </source>
</evidence>
<dbReference type="RefSeq" id="WP_085886469.1">
    <property type="nucleotide sequence ID" value="NZ_FWFN01000001.1"/>
</dbReference>
<evidence type="ECO:0000256" key="2">
    <source>
        <dbReference type="ARBA" id="ARBA00022729"/>
    </source>
</evidence>
<evidence type="ECO:0000256" key="3">
    <source>
        <dbReference type="ARBA" id="ARBA00022764"/>
    </source>
</evidence>
<dbReference type="InterPro" id="IPR018389">
    <property type="entry name" value="DctP_fam"/>
</dbReference>
<dbReference type="EMBL" id="FWFN01000001">
    <property type="protein sequence ID" value="SLN17859.1"/>
    <property type="molecule type" value="Genomic_DNA"/>
</dbReference>
<organism evidence="5 6">
    <name type="scientific">Pseudooceanicola marinus</name>
    <dbReference type="NCBI Taxonomy" id="396013"/>
    <lineage>
        <taxon>Bacteria</taxon>
        <taxon>Pseudomonadati</taxon>
        <taxon>Pseudomonadota</taxon>
        <taxon>Alphaproteobacteria</taxon>
        <taxon>Rhodobacterales</taxon>
        <taxon>Paracoccaceae</taxon>
        <taxon>Pseudooceanicola</taxon>
    </lineage>
</organism>
<dbReference type="OrthoDB" id="6139617at2"/>
<evidence type="ECO:0000313" key="6">
    <source>
        <dbReference type="Proteomes" id="UP000193963"/>
    </source>
</evidence>
<keyword evidence="2 4" id="KW-0732">Signal</keyword>
<dbReference type="Proteomes" id="UP000193963">
    <property type="component" value="Unassembled WGS sequence"/>
</dbReference>
<keyword evidence="6" id="KW-1185">Reference proteome</keyword>
<reference evidence="5 6" key="1">
    <citation type="submission" date="2017-03" db="EMBL/GenBank/DDBJ databases">
        <authorList>
            <person name="Afonso C.L."/>
            <person name="Miller P.J."/>
            <person name="Scott M.A."/>
            <person name="Spackman E."/>
            <person name="Goraichik I."/>
            <person name="Dimitrov K.M."/>
            <person name="Suarez D.L."/>
            <person name="Swayne D.E."/>
        </authorList>
    </citation>
    <scope>NUCLEOTIDE SEQUENCE [LARGE SCALE GENOMIC DNA]</scope>
    <source>
        <strain evidence="5 6">CECT 7751</strain>
    </source>
</reference>
<dbReference type="PANTHER" id="PTHR33376">
    <property type="match status" value="1"/>
</dbReference>
<dbReference type="InterPro" id="IPR038404">
    <property type="entry name" value="TRAP_DctP_sf"/>
</dbReference>
<keyword evidence="3" id="KW-0574">Periplasm</keyword>
<dbReference type="Pfam" id="PF03480">
    <property type="entry name" value="DctP"/>
    <property type="match status" value="1"/>
</dbReference>
<proteinExistence type="predicted"/>
<dbReference type="PANTHER" id="PTHR33376:SF5">
    <property type="entry name" value="EXTRACYTOPLASMIC SOLUTE RECEPTOR PROTEIN"/>
    <property type="match status" value="1"/>
</dbReference>
<name>A0A1X6YDA2_9RHOB</name>
<evidence type="ECO:0000256" key="4">
    <source>
        <dbReference type="SAM" id="SignalP"/>
    </source>
</evidence>
<comment type="subcellular location">
    <subcellularLocation>
        <location evidence="1">Periplasm</location>
    </subcellularLocation>
</comment>
<accession>A0A1X6YDA2</accession>
<feature type="chain" id="PRO_5013004935" evidence="4">
    <location>
        <begin position="35"/>
        <end position="338"/>
    </location>
</feature>
<dbReference type="GO" id="GO:0055085">
    <property type="term" value="P:transmembrane transport"/>
    <property type="evidence" value="ECO:0007669"/>
    <property type="project" value="InterPro"/>
</dbReference>
<feature type="signal peptide" evidence="4">
    <location>
        <begin position="1"/>
        <end position="34"/>
    </location>
</feature>
<dbReference type="Gene3D" id="3.40.190.170">
    <property type="entry name" value="Bacterial extracellular solute-binding protein, family 7"/>
    <property type="match status" value="1"/>
</dbReference>
<dbReference type="GO" id="GO:0042597">
    <property type="term" value="C:periplasmic space"/>
    <property type="evidence" value="ECO:0007669"/>
    <property type="project" value="UniProtKB-SubCell"/>
</dbReference>
<protein>
    <submittedName>
        <fullName evidence="5">Alpha-keto acid-binding periplasmic protein TakP</fullName>
    </submittedName>
</protein>
<gene>
    <name evidence="5" type="primary">takP_1</name>
    <name evidence="5" type="ORF">PSM7751_00587</name>
</gene>